<evidence type="ECO:0000259" key="9">
    <source>
        <dbReference type="Pfam" id="PF22641"/>
    </source>
</evidence>
<dbReference type="EMBL" id="CP001787">
    <property type="protein sequence ID" value="ACX72976.1"/>
    <property type="molecule type" value="Genomic_DNA"/>
</dbReference>
<feature type="domain" description="TiaS FLD" evidence="8">
    <location>
        <begin position="147"/>
        <end position="258"/>
    </location>
</feature>
<dbReference type="Pfam" id="PF23783">
    <property type="entry name" value="Zn_ribbon_TiaS"/>
    <property type="match status" value="1"/>
</dbReference>
<dbReference type="SUPFAM" id="SSF50249">
    <property type="entry name" value="Nucleic acid-binding proteins"/>
    <property type="match status" value="1"/>
</dbReference>
<keyword evidence="5 6" id="KW-0067">ATP-binding</keyword>
<keyword evidence="4 6" id="KW-0547">Nucleotide-binding</keyword>
<evidence type="ECO:0000259" key="7">
    <source>
        <dbReference type="Pfam" id="PF01336"/>
    </source>
</evidence>
<sequence>MINLFIGIDDTDSPNKYCTTYIATLLLETLRENGYTLDLPKLIRMNPAVKYKTRGNGGISLRILDNLSSKDKEEIKNITIKLVEKYSDFDCDNTNPGIVFIDEEKYKEHKEELQQYYKKVLYDIVDIDFAERFISKIGGQFIKYKLGRGIIGALGAVSSTPPYTYELLTYRKKEMWGKKRNIDEKSVIEMDKSTFPYTYDNYDYENEKVLITPNTPCPVLYGIRGINKEVLLKAKEMIKGETPEKYTIFKTNQGTDVHLRNMKIKEIYPNTGVIVYGKVIKNPKNIEGGHVLFTISDETGEIGCIAYEPTKRFRDIVRELIIGDYVAVYGTVREYPLEINIEKIKILKLAKKYIKDKKCPNCGGTLKSKGKKLGYKCKKCKIIIPYENIKKIEIERQIKIGFYEVPGSARRHLSKPIQIIDFNLLENDS</sequence>
<dbReference type="EC" id="6.3.4.22" evidence="6"/>
<dbReference type="GO" id="GO:0005737">
    <property type="term" value="C:cytoplasm"/>
    <property type="evidence" value="ECO:0007669"/>
    <property type="project" value="UniProtKB-SubCell"/>
</dbReference>
<evidence type="ECO:0000256" key="6">
    <source>
        <dbReference type="HAMAP-Rule" id="MF_01892"/>
    </source>
</evidence>
<keyword evidence="3 6" id="KW-0819">tRNA processing</keyword>
<dbReference type="eggNOG" id="arCOG01115">
    <property type="taxonomic scope" value="Archaea"/>
</dbReference>
<evidence type="ECO:0000256" key="3">
    <source>
        <dbReference type="ARBA" id="ARBA00022694"/>
    </source>
</evidence>
<dbReference type="AlphaFoldDB" id="C9RHC4"/>
<dbReference type="Gene3D" id="2.40.50.1010">
    <property type="match status" value="1"/>
</dbReference>
<evidence type="ECO:0000313" key="11">
    <source>
        <dbReference type="EMBL" id="ACX72976.1"/>
    </source>
</evidence>
<evidence type="ECO:0000256" key="1">
    <source>
        <dbReference type="ARBA" id="ARBA00022490"/>
    </source>
</evidence>
<dbReference type="PANTHER" id="PTHR40705">
    <property type="entry name" value="TRNA(ILE2) 2-AGMATINYLCYTIDINE SYNTHETASE TIAS"/>
    <property type="match status" value="1"/>
</dbReference>
<evidence type="ECO:0000256" key="5">
    <source>
        <dbReference type="ARBA" id="ARBA00022840"/>
    </source>
</evidence>
<dbReference type="Pfam" id="PF08489">
    <property type="entry name" value="TiaS_FLD"/>
    <property type="match status" value="1"/>
</dbReference>
<comment type="similarity">
    <text evidence="6">Belongs to the TiaS family.</text>
</comment>
<dbReference type="Gene3D" id="3.90.600.20">
    <property type="match status" value="1"/>
</dbReference>
<evidence type="ECO:0000256" key="2">
    <source>
        <dbReference type="ARBA" id="ARBA00022598"/>
    </source>
</evidence>
<dbReference type="GO" id="GO:0003676">
    <property type="term" value="F:nucleic acid binding"/>
    <property type="evidence" value="ECO:0007669"/>
    <property type="project" value="InterPro"/>
</dbReference>
<dbReference type="Proteomes" id="UP000002063">
    <property type="component" value="Chromosome"/>
</dbReference>
<dbReference type="GO" id="GO:0002101">
    <property type="term" value="P:tRNA wobble cytosine modification"/>
    <property type="evidence" value="ECO:0007669"/>
    <property type="project" value="UniProtKB-UniRule"/>
</dbReference>
<dbReference type="InterPro" id="IPR053870">
    <property type="entry name" value="TiaS-like_TCKD"/>
</dbReference>
<dbReference type="PANTHER" id="PTHR40705:SF1">
    <property type="entry name" value="TRNA(ILE2) 2-AGMATINYLCYTIDINE SYNTHETASE TIAS"/>
    <property type="match status" value="1"/>
</dbReference>
<dbReference type="KEGG" id="mvu:Metvu_1118"/>
<comment type="catalytic activity">
    <reaction evidence="6">
        <text>cytidine(34) in tRNA(Ile2) + agmatine + ATP + H2O = 2-agmatinylcytidine(34) in tRNA(Ile2) + AMP + 2 phosphate + 2 H(+)</text>
        <dbReference type="Rhea" id="RHEA:43608"/>
        <dbReference type="Rhea" id="RHEA-COMP:10625"/>
        <dbReference type="Rhea" id="RHEA-COMP:10626"/>
        <dbReference type="ChEBI" id="CHEBI:15377"/>
        <dbReference type="ChEBI" id="CHEBI:15378"/>
        <dbReference type="ChEBI" id="CHEBI:30616"/>
        <dbReference type="ChEBI" id="CHEBI:43474"/>
        <dbReference type="ChEBI" id="CHEBI:58145"/>
        <dbReference type="ChEBI" id="CHEBI:82748"/>
        <dbReference type="ChEBI" id="CHEBI:83545"/>
        <dbReference type="ChEBI" id="CHEBI:456215"/>
        <dbReference type="EC" id="6.3.4.22"/>
    </reaction>
</comment>
<dbReference type="GO" id="GO:0005524">
    <property type="term" value="F:ATP binding"/>
    <property type="evidence" value="ECO:0007669"/>
    <property type="project" value="UniProtKB-KW"/>
</dbReference>
<dbReference type="Gene3D" id="3.30.70.2200">
    <property type="match status" value="1"/>
</dbReference>
<dbReference type="Pfam" id="PF01336">
    <property type="entry name" value="tRNA_anti-codon"/>
    <property type="match status" value="1"/>
</dbReference>
<dbReference type="GO" id="GO:0016879">
    <property type="term" value="F:ligase activity, forming carbon-nitrogen bonds"/>
    <property type="evidence" value="ECO:0007669"/>
    <property type="project" value="UniProtKB-UniRule"/>
</dbReference>
<comment type="subcellular location">
    <subcellularLocation>
        <location evidence="6">Cytoplasm</location>
    </subcellularLocation>
</comment>
<evidence type="ECO:0000259" key="8">
    <source>
        <dbReference type="Pfam" id="PF08489"/>
    </source>
</evidence>
<evidence type="ECO:0000313" key="12">
    <source>
        <dbReference type="Proteomes" id="UP000002063"/>
    </source>
</evidence>
<keyword evidence="2 6" id="KW-0436">Ligase</keyword>
<name>C9RHC4_METVM</name>
<feature type="domain" description="OB" evidence="7">
    <location>
        <begin position="273"/>
        <end position="347"/>
    </location>
</feature>
<dbReference type="HAMAP" id="MF_01892">
    <property type="entry name" value="tRNA_Ile2_agm2C_synt"/>
    <property type="match status" value="1"/>
</dbReference>
<keyword evidence="1 6" id="KW-0963">Cytoplasm</keyword>
<dbReference type="InterPro" id="IPR024913">
    <property type="entry name" value="tRNA_Ile2__agm2C_synt"/>
</dbReference>
<dbReference type="CDD" id="cd00029">
    <property type="entry name" value="C1"/>
    <property type="match status" value="1"/>
</dbReference>
<comment type="function">
    <text evidence="6">ATP-dependent agmatine transferase that catalyzes the formation of 2-agmatinylcytidine (agm2C) at the wobble position (C34) of tRNA(Ile2), converting the codon specificity from AUG to AUA.</text>
</comment>
<evidence type="ECO:0000256" key="4">
    <source>
        <dbReference type="ARBA" id="ARBA00022741"/>
    </source>
</evidence>
<dbReference type="InterPro" id="IPR012340">
    <property type="entry name" value="NA-bd_OB-fold"/>
</dbReference>
<dbReference type="CDD" id="cd04482">
    <property type="entry name" value="RPA2_OBF_like"/>
    <property type="match status" value="1"/>
</dbReference>
<dbReference type="HOGENOM" id="CLU_675459_0_0_2"/>
<proteinExistence type="inferred from homology"/>
<dbReference type="Pfam" id="PF22641">
    <property type="entry name" value="TiaS_TCKD"/>
    <property type="match status" value="1"/>
</dbReference>
<organism evidence="11 12">
    <name type="scientific">Methanocaldococcus vulcanius (strain ATCC 700851 / DSM 12094 / M7)</name>
    <name type="common">Methanococcus vulcanius</name>
    <dbReference type="NCBI Taxonomy" id="579137"/>
    <lineage>
        <taxon>Archaea</taxon>
        <taxon>Methanobacteriati</taxon>
        <taxon>Methanobacteriota</taxon>
        <taxon>Methanomada group</taxon>
        <taxon>Methanococci</taxon>
        <taxon>Methanococcales</taxon>
        <taxon>Methanocaldococcaceae</taxon>
        <taxon>Methanocaldococcus</taxon>
    </lineage>
</organism>
<feature type="domain" description="TiaS C-terminal zinc ribbon" evidence="10">
    <location>
        <begin position="357"/>
        <end position="398"/>
    </location>
</feature>
<dbReference type="STRING" id="579137.Metvu_1118"/>
<dbReference type="InterPro" id="IPR013696">
    <property type="entry name" value="TiaS_FLD"/>
</dbReference>
<accession>C9RHC4</accession>
<gene>
    <name evidence="6" type="primary">tiaS</name>
    <name evidence="11" type="ordered locus">Metvu_1118</name>
</gene>
<evidence type="ECO:0000259" key="10">
    <source>
        <dbReference type="Pfam" id="PF23783"/>
    </source>
</evidence>
<protein>
    <recommendedName>
        <fullName evidence="6">tRNA(Ile2) 2-agmatinylcytidine synthetase TiaS</fullName>
        <shortName evidence="6">tRNA(Ile2)-agm2C synthetase</shortName>
        <ecNumber evidence="6">6.3.4.22</ecNumber>
    </recommendedName>
    <alternativeName>
        <fullName evidence="6">tRNA(Ile2) agmatidine synthetase</fullName>
    </alternativeName>
</protein>
<keyword evidence="12" id="KW-1185">Reference proteome</keyword>
<feature type="domain" description="TiaS-like TCKD" evidence="9">
    <location>
        <begin position="5"/>
        <end position="144"/>
    </location>
</feature>
<reference evidence="11" key="1">
    <citation type="submission" date="2009-10" db="EMBL/GenBank/DDBJ databases">
        <title>Complete sequence of chromosome of Methanocaldococcus vulcanius M7.</title>
        <authorList>
            <consortium name="US DOE Joint Genome Institute"/>
            <person name="Lucas S."/>
            <person name="Copeland A."/>
            <person name="Lapidus A."/>
            <person name="Glavina del Rio T."/>
            <person name="Dalin E."/>
            <person name="Tice H."/>
            <person name="Bruce D."/>
            <person name="Goodwin L."/>
            <person name="Pitluck S."/>
            <person name="Lcollab F.I."/>
            <person name="Brettin T."/>
            <person name="Detter J.C."/>
            <person name="Han C."/>
            <person name="Tapia R."/>
            <person name="Kuske C.R."/>
            <person name="Schmutz J."/>
            <person name="Larimer F."/>
            <person name="Land M."/>
            <person name="Hauser L."/>
            <person name="Kyrpides N."/>
            <person name="Ovchinikova G."/>
            <person name="Sieprawska-Lupa M."/>
            <person name="Whitman W.B."/>
            <person name="Woyke T."/>
        </authorList>
    </citation>
    <scope>NUCLEOTIDE SEQUENCE [LARGE SCALE GENOMIC DNA]</scope>
    <source>
        <strain evidence="11">M7</strain>
    </source>
</reference>
<dbReference type="InterPro" id="IPR055394">
    <property type="entry name" value="Zn_ribbon_TiaS"/>
</dbReference>
<dbReference type="InterPro" id="IPR004365">
    <property type="entry name" value="NA-bd_OB_tRNA"/>
</dbReference>